<feature type="transmembrane region" description="Helical" evidence="2">
    <location>
        <begin position="152"/>
        <end position="172"/>
    </location>
</feature>
<protein>
    <submittedName>
        <fullName evidence="3">Uncharacterized protein</fullName>
    </submittedName>
</protein>
<feature type="compositionally biased region" description="Polar residues" evidence="1">
    <location>
        <begin position="47"/>
        <end position="66"/>
    </location>
</feature>
<evidence type="ECO:0000256" key="2">
    <source>
        <dbReference type="SAM" id="Phobius"/>
    </source>
</evidence>
<name>A0AAE0XGY8_9PEZI</name>
<feature type="compositionally biased region" description="Polar residues" evidence="1">
    <location>
        <begin position="81"/>
        <end position="113"/>
    </location>
</feature>
<feature type="compositionally biased region" description="Low complexity" evidence="1">
    <location>
        <begin position="172"/>
        <end position="181"/>
    </location>
</feature>
<proteinExistence type="predicted"/>
<feature type="region of interest" description="Disordered" evidence="1">
    <location>
        <begin position="172"/>
        <end position="198"/>
    </location>
</feature>
<gene>
    <name evidence="3" type="ORF">B0T22DRAFT_475900</name>
</gene>
<feature type="compositionally biased region" description="Polar residues" evidence="1">
    <location>
        <begin position="1"/>
        <end position="10"/>
    </location>
</feature>
<evidence type="ECO:0000256" key="1">
    <source>
        <dbReference type="SAM" id="MobiDB-lite"/>
    </source>
</evidence>
<keyword evidence="2" id="KW-1133">Transmembrane helix</keyword>
<feature type="compositionally biased region" description="Low complexity" evidence="1">
    <location>
        <begin position="189"/>
        <end position="198"/>
    </location>
</feature>
<sequence length="324" mass="34168">MDSRPYQSFPGNGAYRPSKQEHSASDSLPTLPSNYNAASDQYYAPAQTDNNGSNTTYSVAENQKPSSLPPIPINYNAGADQYNNASTDGTGQGTYNNNPNITSQPTVLPQEHTNAPDEGRISHGKPPSDPDQDRNDSESEKKKRIGGFSPRALIIIVVVIAAIIAISVGVGVGKSSSSSSSTGGGGSGTKTTTKYTPTIATRTTTTSTARTPTPTPVFLNNQTSPSSTIAFQAFSEAEYLGKATGVMQKTGFYDLGLDCKSFVWLPKGTACCVTLCANRTTAVGAVCDERFEKRVTVTGAAARSFPRVHLWCGDGDPRANVTCS</sequence>
<dbReference type="Proteomes" id="UP001270362">
    <property type="component" value="Unassembled WGS sequence"/>
</dbReference>
<organism evidence="3 4">
    <name type="scientific">Podospora appendiculata</name>
    <dbReference type="NCBI Taxonomy" id="314037"/>
    <lineage>
        <taxon>Eukaryota</taxon>
        <taxon>Fungi</taxon>
        <taxon>Dikarya</taxon>
        <taxon>Ascomycota</taxon>
        <taxon>Pezizomycotina</taxon>
        <taxon>Sordariomycetes</taxon>
        <taxon>Sordariomycetidae</taxon>
        <taxon>Sordariales</taxon>
        <taxon>Podosporaceae</taxon>
        <taxon>Podospora</taxon>
    </lineage>
</organism>
<evidence type="ECO:0000313" key="4">
    <source>
        <dbReference type="Proteomes" id="UP001270362"/>
    </source>
</evidence>
<reference evidence="3" key="2">
    <citation type="submission" date="2023-06" db="EMBL/GenBank/DDBJ databases">
        <authorList>
            <consortium name="Lawrence Berkeley National Laboratory"/>
            <person name="Haridas S."/>
            <person name="Hensen N."/>
            <person name="Bonometti L."/>
            <person name="Westerberg I."/>
            <person name="Brannstrom I.O."/>
            <person name="Guillou S."/>
            <person name="Cros-Aarteil S."/>
            <person name="Calhoun S."/>
            <person name="Kuo A."/>
            <person name="Mondo S."/>
            <person name="Pangilinan J."/>
            <person name="Riley R."/>
            <person name="Labutti K."/>
            <person name="Andreopoulos B."/>
            <person name="Lipzen A."/>
            <person name="Chen C."/>
            <person name="Yanf M."/>
            <person name="Daum C."/>
            <person name="Ng V."/>
            <person name="Clum A."/>
            <person name="Steindorff A."/>
            <person name="Ohm R."/>
            <person name="Martin F."/>
            <person name="Silar P."/>
            <person name="Natvig D."/>
            <person name="Lalanne C."/>
            <person name="Gautier V."/>
            <person name="Ament-Velasquez S.L."/>
            <person name="Kruys A."/>
            <person name="Hutchinson M.I."/>
            <person name="Powell A.J."/>
            <person name="Barry K."/>
            <person name="Miller A.N."/>
            <person name="Grigoriev I.V."/>
            <person name="Debuchy R."/>
            <person name="Gladieux P."/>
            <person name="Thoren M.H."/>
            <person name="Johannesson H."/>
        </authorList>
    </citation>
    <scope>NUCLEOTIDE SEQUENCE</scope>
    <source>
        <strain evidence="3">CBS 314.62</strain>
    </source>
</reference>
<dbReference type="EMBL" id="JAULSO010000001">
    <property type="protein sequence ID" value="KAK3693051.1"/>
    <property type="molecule type" value="Genomic_DNA"/>
</dbReference>
<reference evidence="3" key="1">
    <citation type="journal article" date="2023" name="Mol. Phylogenet. Evol.">
        <title>Genome-scale phylogeny and comparative genomics of the fungal order Sordariales.</title>
        <authorList>
            <person name="Hensen N."/>
            <person name="Bonometti L."/>
            <person name="Westerberg I."/>
            <person name="Brannstrom I.O."/>
            <person name="Guillou S."/>
            <person name="Cros-Aarteil S."/>
            <person name="Calhoun S."/>
            <person name="Haridas S."/>
            <person name="Kuo A."/>
            <person name="Mondo S."/>
            <person name="Pangilinan J."/>
            <person name="Riley R."/>
            <person name="LaButti K."/>
            <person name="Andreopoulos B."/>
            <person name="Lipzen A."/>
            <person name="Chen C."/>
            <person name="Yan M."/>
            <person name="Daum C."/>
            <person name="Ng V."/>
            <person name="Clum A."/>
            <person name="Steindorff A."/>
            <person name="Ohm R.A."/>
            <person name="Martin F."/>
            <person name="Silar P."/>
            <person name="Natvig D.O."/>
            <person name="Lalanne C."/>
            <person name="Gautier V."/>
            <person name="Ament-Velasquez S.L."/>
            <person name="Kruys A."/>
            <person name="Hutchinson M.I."/>
            <person name="Powell A.J."/>
            <person name="Barry K."/>
            <person name="Miller A.N."/>
            <person name="Grigoriev I.V."/>
            <person name="Debuchy R."/>
            <person name="Gladieux P."/>
            <person name="Hiltunen Thoren M."/>
            <person name="Johannesson H."/>
        </authorList>
    </citation>
    <scope>NUCLEOTIDE SEQUENCE</scope>
    <source>
        <strain evidence="3">CBS 314.62</strain>
    </source>
</reference>
<feature type="region of interest" description="Disordered" evidence="1">
    <location>
        <begin position="1"/>
        <end position="143"/>
    </location>
</feature>
<feature type="compositionally biased region" description="Polar residues" evidence="1">
    <location>
        <begin position="25"/>
        <end position="39"/>
    </location>
</feature>
<keyword evidence="4" id="KW-1185">Reference proteome</keyword>
<keyword evidence="2" id="KW-0472">Membrane</keyword>
<comment type="caution">
    <text evidence="3">The sequence shown here is derived from an EMBL/GenBank/DDBJ whole genome shotgun (WGS) entry which is preliminary data.</text>
</comment>
<accession>A0AAE0XGY8</accession>
<feature type="compositionally biased region" description="Basic and acidic residues" evidence="1">
    <location>
        <begin position="114"/>
        <end position="141"/>
    </location>
</feature>
<evidence type="ECO:0000313" key="3">
    <source>
        <dbReference type="EMBL" id="KAK3693051.1"/>
    </source>
</evidence>
<dbReference type="AlphaFoldDB" id="A0AAE0XGY8"/>
<keyword evidence="2" id="KW-0812">Transmembrane</keyword>